<feature type="binding site" evidence="12">
    <location>
        <begin position="248"/>
        <end position="251"/>
    </location>
    <ligand>
        <name>substrate</name>
    </ligand>
</feature>
<comment type="pathway">
    <text evidence="2">Amino-acid degradation; L-leucine degradation; (S)-3-hydroxy-3-methylglutaryl-CoA from 3-isovaleryl-CoA: step 1/3.</text>
</comment>
<dbReference type="FunFam" id="1.10.540.10:FF:000022">
    <property type="entry name" value="Isovaleryl-CoA dehydrogenase isoform 2"/>
    <property type="match status" value="1"/>
</dbReference>
<protein>
    <recommendedName>
        <fullName evidence="5">Isovaleryl-CoA dehydrogenase, mitochondrial</fullName>
        <ecNumber evidence="4">1.3.8.4</ecNumber>
    </recommendedName>
</protein>
<evidence type="ECO:0000256" key="10">
    <source>
        <dbReference type="ARBA" id="ARBA00052875"/>
    </source>
</evidence>
<dbReference type="InterPro" id="IPR009075">
    <property type="entry name" value="AcylCo_DH/oxidase_C"/>
</dbReference>
<feature type="binding site" evidence="12">
    <location>
        <position position="140"/>
    </location>
    <ligand>
        <name>substrate</name>
    </ligand>
</feature>
<keyword evidence="6 14" id="KW-0285">Flavoprotein</keyword>
<feature type="binding site" evidence="13">
    <location>
        <position position="276"/>
    </location>
    <ligand>
        <name>FAD</name>
        <dbReference type="ChEBI" id="CHEBI:57692"/>
    </ligand>
</feature>
<feature type="domain" description="Acyl-CoA dehydrogenase/oxidase N-terminal" evidence="17">
    <location>
        <begin position="16"/>
        <end position="126"/>
    </location>
</feature>
<keyword evidence="7 13" id="KW-0274">FAD</keyword>
<evidence type="ECO:0000256" key="12">
    <source>
        <dbReference type="PIRSR" id="PIRSR634183-2"/>
    </source>
</evidence>
<evidence type="ECO:0000256" key="5">
    <source>
        <dbReference type="ARBA" id="ARBA00018258"/>
    </source>
</evidence>
<sequence>MISNQYPTLDFHLGDTADMIRDTVRSFASDEIAPRAAEIDQTDIFPHDLWRKMGDLGLLGITVEEELGGSGLGYLEHVVAMEEISRASASVGLSYGAHSNLCVNQLRRWGNDAQKTKYLPRLMSGEHVGSLAMSEPGAGSDVVSMRLKAEKKGDRYVLNGAKMWITNAPSADTLIVYAKTDADAGSRGISAFIIEKDMKGFSVAQKLDKLGMRGSETGELVFEDCEVPEENIMGPLNGGVEVLMSGLDYERAVLSSGPVGIMQACMDVVMPYIRERKQFGRSIGEFQLVQGKLADMYVRMNATRAYVYAVAQACDRGQTTRKDAAGAILYAAENATQMALDAIQLLGGNGYINEYPTGRLLRDAKLYEIGAGTSEIRRWLIGRELFGETG</sequence>
<accession>A0A9W6MLX2</accession>
<dbReference type="PROSITE" id="PS00072">
    <property type="entry name" value="ACYL_COA_DH_1"/>
    <property type="match status" value="1"/>
</dbReference>
<comment type="cofactor">
    <cofactor evidence="1 13 14">
        <name>FAD</name>
        <dbReference type="ChEBI" id="CHEBI:57692"/>
    </cofactor>
</comment>
<comment type="caution">
    <text evidence="18">The sequence shown here is derived from an EMBL/GenBank/DDBJ whole genome shotgun (WGS) entry which is preliminary data.</text>
</comment>
<dbReference type="CDD" id="cd01156">
    <property type="entry name" value="IVD"/>
    <property type="match status" value="1"/>
</dbReference>
<proteinExistence type="inferred from homology"/>
<name>A0A9W6MLX2_9PROT</name>
<dbReference type="InterPro" id="IPR006089">
    <property type="entry name" value="Acyl-CoA_DH_CS"/>
</dbReference>
<dbReference type="Gene3D" id="1.10.540.10">
    <property type="entry name" value="Acyl-CoA dehydrogenase/oxidase, N-terminal domain"/>
    <property type="match status" value="1"/>
</dbReference>
<dbReference type="Pfam" id="PF02770">
    <property type="entry name" value="Acyl-CoA_dh_M"/>
    <property type="match status" value="1"/>
</dbReference>
<keyword evidence="9 14" id="KW-0560">Oxidoreductase</keyword>
<dbReference type="EC" id="1.3.8.4" evidence="4"/>
<keyword evidence="19" id="KW-1185">Reference proteome</keyword>
<dbReference type="GO" id="GO:0006552">
    <property type="term" value="P:L-leucine catabolic process"/>
    <property type="evidence" value="ECO:0007669"/>
    <property type="project" value="TreeGrafter"/>
</dbReference>
<dbReference type="GO" id="GO:0008470">
    <property type="term" value="F:3-methylbutanoyl-CoA dehydrogenase activity"/>
    <property type="evidence" value="ECO:0007669"/>
    <property type="project" value="UniProtKB-EC"/>
</dbReference>
<dbReference type="InterPro" id="IPR009100">
    <property type="entry name" value="AcylCoA_DH/oxidase_NM_dom_sf"/>
</dbReference>
<reference evidence="18" key="1">
    <citation type="journal article" date="2014" name="Int. J. Syst. Evol. Microbiol.">
        <title>Complete genome sequence of Corynebacterium casei LMG S-19264T (=DSM 44701T), isolated from a smear-ripened cheese.</title>
        <authorList>
            <consortium name="US DOE Joint Genome Institute (JGI-PGF)"/>
            <person name="Walter F."/>
            <person name="Albersmeier A."/>
            <person name="Kalinowski J."/>
            <person name="Ruckert C."/>
        </authorList>
    </citation>
    <scope>NUCLEOTIDE SEQUENCE</scope>
    <source>
        <strain evidence="18">VKM B-1513</strain>
    </source>
</reference>
<dbReference type="GO" id="GO:0050660">
    <property type="term" value="F:flavin adenine dinucleotide binding"/>
    <property type="evidence" value="ECO:0007669"/>
    <property type="project" value="InterPro"/>
</dbReference>
<dbReference type="AlphaFoldDB" id="A0A9W6MLX2"/>
<feature type="binding site" evidence="12">
    <location>
        <begin position="186"/>
        <end position="187"/>
    </location>
    <ligand>
        <name>substrate</name>
    </ligand>
</feature>
<evidence type="ECO:0000313" key="19">
    <source>
        <dbReference type="Proteomes" id="UP001143486"/>
    </source>
</evidence>
<evidence type="ECO:0000256" key="8">
    <source>
        <dbReference type="ARBA" id="ARBA00022946"/>
    </source>
</evidence>
<gene>
    <name evidence="18" type="ORF">GCM10017621_04730</name>
</gene>
<feature type="domain" description="Acyl-CoA oxidase/dehydrogenase middle" evidence="16">
    <location>
        <begin position="131"/>
        <end position="225"/>
    </location>
</feature>
<evidence type="ECO:0000256" key="11">
    <source>
        <dbReference type="PIRSR" id="PIRSR634183-1"/>
    </source>
</evidence>
<dbReference type="Gene3D" id="1.20.140.10">
    <property type="entry name" value="Butyryl-CoA Dehydrogenase, subunit A, domain 3"/>
    <property type="match status" value="1"/>
</dbReference>
<evidence type="ECO:0000256" key="1">
    <source>
        <dbReference type="ARBA" id="ARBA00001974"/>
    </source>
</evidence>
<dbReference type="FunFam" id="2.40.110.10:FF:000004">
    <property type="entry name" value="Isovaleryl-CoA dehydrogenase, mitochondrial"/>
    <property type="match status" value="1"/>
</dbReference>
<dbReference type="InterPro" id="IPR036250">
    <property type="entry name" value="AcylCo_DH-like_C"/>
</dbReference>
<evidence type="ECO:0000259" key="15">
    <source>
        <dbReference type="Pfam" id="PF00441"/>
    </source>
</evidence>
<evidence type="ECO:0000256" key="2">
    <source>
        <dbReference type="ARBA" id="ARBA00004898"/>
    </source>
</evidence>
<dbReference type="EMBL" id="BSFE01000001">
    <property type="protein sequence ID" value="GLK50965.1"/>
    <property type="molecule type" value="Genomic_DNA"/>
</dbReference>
<evidence type="ECO:0000313" key="18">
    <source>
        <dbReference type="EMBL" id="GLK50965.1"/>
    </source>
</evidence>
<dbReference type="InterPro" id="IPR006091">
    <property type="entry name" value="Acyl-CoA_Oxase/DH_mid-dom"/>
</dbReference>
<dbReference type="InterPro" id="IPR013786">
    <property type="entry name" value="AcylCoA_DH/ox_N"/>
</dbReference>
<keyword evidence="8" id="KW-0809">Transit peptide</keyword>
<feature type="domain" description="Acyl-CoA dehydrogenase/oxidase C-terminal" evidence="15">
    <location>
        <begin position="237"/>
        <end position="385"/>
    </location>
</feature>
<dbReference type="Proteomes" id="UP001143486">
    <property type="component" value="Unassembled WGS sequence"/>
</dbReference>
<evidence type="ECO:0000256" key="14">
    <source>
        <dbReference type="RuleBase" id="RU362125"/>
    </source>
</evidence>
<feature type="binding site" evidence="13">
    <location>
        <begin position="131"/>
        <end position="140"/>
    </location>
    <ligand>
        <name>FAD</name>
        <dbReference type="ChEBI" id="CHEBI:57692"/>
    </ligand>
</feature>
<dbReference type="RefSeq" id="WP_373878781.1">
    <property type="nucleotide sequence ID" value="NZ_BSFE01000001.1"/>
</dbReference>
<feature type="binding site" evidence="13">
    <location>
        <begin position="344"/>
        <end position="348"/>
    </location>
    <ligand>
        <name>FAD</name>
        <dbReference type="ChEBI" id="CHEBI:57692"/>
    </ligand>
</feature>
<dbReference type="Pfam" id="PF00441">
    <property type="entry name" value="Acyl-CoA_dh_1"/>
    <property type="match status" value="1"/>
</dbReference>
<feature type="binding site" evidence="13">
    <location>
        <begin position="373"/>
        <end position="375"/>
    </location>
    <ligand>
        <name>FAD</name>
        <dbReference type="ChEBI" id="CHEBI:57692"/>
    </ligand>
</feature>
<evidence type="ECO:0000256" key="7">
    <source>
        <dbReference type="ARBA" id="ARBA00022827"/>
    </source>
</evidence>
<comment type="catalytic activity">
    <reaction evidence="10">
        <text>3-methylbutanoyl-CoA + oxidized [electron-transfer flavoprotein] + H(+) = 3-methylbut-2-enoyl-CoA + reduced [electron-transfer flavoprotein]</text>
        <dbReference type="Rhea" id="RHEA:12276"/>
        <dbReference type="Rhea" id="RHEA-COMP:10685"/>
        <dbReference type="Rhea" id="RHEA-COMP:10686"/>
        <dbReference type="ChEBI" id="CHEBI:15378"/>
        <dbReference type="ChEBI" id="CHEBI:57344"/>
        <dbReference type="ChEBI" id="CHEBI:57345"/>
        <dbReference type="ChEBI" id="CHEBI:57692"/>
        <dbReference type="ChEBI" id="CHEBI:58307"/>
        <dbReference type="EC" id="1.3.8.4"/>
    </reaction>
</comment>
<feature type="binding site" evidence="12">
    <location>
        <begin position="371"/>
        <end position="372"/>
    </location>
    <ligand>
        <name>substrate</name>
    </ligand>
</feature>
<dbReference type="SUPFAM" id="SSF56645">
    <property type="entry name" value="Acyl-CoA dehydrogenase NM domain-like"/>
    <property type="match status" value="1"/>
</dbReference>
<organism evidence="18 19">
    <name type="scientific">Maricaulis virginensis</name>
    <dbReference type="NCBI Taxonomy" id="144022"/>
    <lineage>
        <taxon>Bacteria</taxon>
        <taxon>Pseudomonadati</taxon>
        <taxon>Pseudomonadota</taxon>
        <taxon>Alphaproteobacteria</taxon>
        <taxon>Maricaulales</taxon>
        <taxon>Maricaulaceae</taxon>
        <taxon>Maricaulis</taxon>
    </lineage>
</organism>
<comment type="similarity">
    <text evidence="3 14">Belongs to the acyl-CoA dehydrogenase family.</text>
</comment>
<dbReference type="PANTHER" id="PTHR43884:SF12">
    <property type="entry name" value="ISOVALERYL-COA DEHYDROGENASE, MITOCHONDRIAL-RELATED"/>
    <property type="match status" value="1"/>
</dbReference>
<dbReference type="PIRSF" id="PIRSF016578">
    <property type="entry name" value="HsaA"/>
    <property type="match status" value="1"/>
</dbReference>
<reference evidence="18" key="2">
    <citation type="submission" date="2023-01" db="EMBL/GenBank/DDBJ databases">
        <authorList>
            <person name="Sun Q."/>
            <person name="Evtushenko L."/>
        </authorList>
    </citation>
    <scope>NUCLEOTIDE SEQUENCE</scope>
    <source>
        <strain evidence="18">VKM B-1513</strain>
    </source>
</reference>
<evidence type="ECO:0000259" key="17">
    <source>
        <dbReference type="Pfam" id="PF02771"/>
    </source>
</evidence>
<dbReference type="PANTHER" id="PTHR43884">
    <property type="entry name" value="ACYL-COA DEHYDROGENASE"/>
    <property type="match status" value="1"/>
</dbReference>
<dbReference type="Pfam" id="PF02771">
    <property type="entry name" value="Acyl-CoA_dh_N"/>
    <property type="match status" value="1"/>
</dbReference>
<evidence type="ECO:0000256" key="13">
    <source>
        <dbReference type="PIRSR" id="PIRSR634183-3"/>
    </source>
</evidence>
<evidence type="ECO:0000259" key="16">
    <source>
        <dbReference type="Pfam" id="PF02770"/>
    </source>
</evidence>
<evidence type="ECO:0000256" key="4">
    <source>
        <dbReference type="ARBA" id="ARBA00012044"/>
    </source>
</evidence>
<dbReference type="InterPro" id="IPR046373">
    <property type="entry name" value="Acyl-CoA_Oxase/DH_mid-dom_sf"/>
</dbReference>
<evidence type="ECO:0000256" key="3">
    <source>
        <dbReference type="ARBA" id="ARBA00009347"/>
    </source>
</evidence>
<dbReference type="Gene3D" id="2.40.110.10">
    <property type="entry name" value="Butyryl-CoA Dehydrogenase, subunit A, domain 2"/>
    <property type="match status" value="1"/>
</dbReference>
<dbReference type="FunFam" id="1.20.140.10:FF:000003">
    <property type="entry name" value="isovaleryl-CoA dehydrogenase, mitochondrial"/>
    <property type="match status" value="1"/>
</dbReference>
<evidence type="ECO:0000256" key="6">
    <source>
        <dbReference type="ARBA" id="ARBA00022630"/>
    </source>
</evidence>
<dbReference type="InterPro" id="IPR037069">
    <property type="entry name" value="AcylCoA_DH/ox_N_sf"/>
</dbReference>
<feature type="binding site" evidence="13">
    <location>
        <begin position="164"/>
        <end position="166"/>
    </location>
    <ligand>
        <name>FAD</name>
        <dbReference type="ChEBI" id="CHEBI:57692"/>
    </ligand>
</feature>
<dbReference type="InterPro" id="IPR034183">
    <property type="entry name" value="IVD"/>
</dbReference>
<feature type="binding site" evidence="13">
    <location>
        <position position="287"/>
    </location>
    <ligand>
        <name>FAD</name>
        <dbReference type="ChEBI" id="CHEBI:57692"/>
    </ligand>
</feature>
<evidence type="ECO:0000256" key="9">
    <source>
        <dbReference type="ARBA" id="ARBA00023002"/>
    </source>
</evidence>
<dbReference type="PROSITE" id="PS00073">
    <property type="entry name" value="ACYL_COA_DH_2"/>
    <property type="match status" value="1"/>
</dbReference>
<feature type="active site" description="Proton acceptor" evidence="11">
    <location>
        <position position="250"/>
    </location>
</feature>
<dbReference type="SUPFAM" id="SSF47203">
    <property type="entry name" value="Acyl-CoA dehydrogenase C-terminal domain-like"/>
    <property type="match status" value="1"/>
</dbReference>